<keyword evidence="1" id="KW-0560">Oxidoreductase</keyword>
<dbReference type="GO" id="GO:0016705">
    <property type="term" value="F:oxidoreductase activity, acting on paired donors, with incorporation or reduction of molecular oxygen"/>
    <property type="evidence" value="ECO:0007669"/>
    <property type="project" value="InterPro"/>
</dbReference>
<dbReference type="GO" id="GO:0004497">
    <property type="term" value="F:monooxygenase activity"/>
    <property type="evidence" value="ECO:0007669"/>
    <property type="project" value="UniProtKB-KW"/>
</dbReference>
<proteinExistence type="predicted"/>
<evidence type="ECO:0000313" key="5">
    <source>
        <dbReference type="Proteomes" id="UP000502508"/>
    </source>
</evidence>
<organism evidence="4 5">
    <name type="scientific">Phytohabitans flavus</name>
    <dbReference type="NCBI Taxonomy" id="1076124"/>
    <lineage>
        <taxon>Bacteria</taxon>
        <taxon>Bacillati</taxon>
        <taxon>Actinomycetota</taxon>
        <taxon>Actinomycetes</taxon>
        <taxon>Micromonosporales</taxon>
        <taxon>Micromonosporaceae</taxon>
    </lineage>
</organism>
<reference evidence="4 5" key="2">
    <citation type="submission" date="2020-03" db="EMBL/GenBank/DDBJ databases">
        <authorList>
            <person name="Ichikawa N."/>
            <person name="Kimura A."/>
            <person name="Kitahashi Y."/>
            <person name="Uohara A."/>
        </authorList>
    </citation>
    <scope>NUCLEOTIDE SEQUENCE [LARGE SCALE GENOMIC DNA]</scope>
    <source>
        <strain evidence="4 5">NBRC 107702</strain>
    </source>
</reference>
<dbReference type="InterPro" id="IPR024011">
    <property type="entry name" value="Biosynth_lucif-like_mOase_dom"/>
</dbReference>
<dbReference type="InterPro" id="IPR050766">
    <property type="entry name" value="Bact_Lucif_Oxidored"/>
</dbReference>
<name>A0A6F8XM82_9ACTN</name>
<evidence type="ECO:0000259" key="3">
    <source>
        <dbReference type="Pfam" id="PF00296"/>
    </source>
</evidence>
<dbReference type="GO" id="GO:0005829">
    <property type="term" value="C:cytosol"/>
    <property type="evidence" value="ECO:0007669"/>
    <property type="project" value="TreeGrafter"/>
</dbReference>
<dbReference type="InterPro" id="IPR036661">
    <property type="entry name" value="Luciferase-like_sf"/>
</dbReference>
<evidence type="ECO:0000256" key="1">
    <source>
        <dbReference type="ARBA" id="ARBA00023002"/>
    </source>
</evidence>
<dbReference type="InterPro" id="IPR011251">
    <property type="entry name" value="Luciferase-like_dom"/>
</dbReference>
<sequence>MDFSVYFFSANDDVDAGERYRFVLDVARFADTHGFRALWTPERHFQEFGGSFPSPAVLSAALATVTERIDLRAGSVVLPHHHPVRVAEEWALVDQLSGGRVGLCLATGWHKNDFVFFPQNYDTRREYTFEHLETLRRLWRGDRVMFPGPDGQPLPVVTYPRPTTDELPLWLVHSTNPRTWTQAGQQGTNVLTLLDNWSRLAANIERYREARAAAGLDPSGGTVTVGLHTYVTADDDEARRTVEKPVKAYLSSFLTQRGTDAAVGGSSAALSEQEQDVLVEAAFEDTFRQRSLLGSPERCRAVVSRLADIGVTEVACLIDFGLPFPTVMRALPALDELRASFAADGGVPASAGGGDLSWYYRR</sequence>
<evidence type="ECO:0000313" key="4">
    <source>
        <dbReference type="EMBL" id="BCB74891.1"/>
    </source>
</evidence>
<dbReference type="KEGG" id="pfla:Pflav_013010"/>
<dbReference type="AlphaFoldDB" id="A0A6F8XM82"/>
<keyword evidence="2" id="KW-0503">Monooxygenase</keyword>
<dbReference type="RefSeq" id="WP_173034424.1">
    <property type="nucleotide sequence ID" value="NZ_AP022870.1"/>
</dbReference>
<accession>A0A6F8XM82</accession>
<dbReference type="Pfam" id="PF00296">
    <property type="entry name" value="Bac_luciferase"/>
    <property type="match status" value="1"/>
</dbReference>
<gene>
    <name evidence="4" type="ORF">Pflav_013010</name>
</gene>
<dbReference type="PANTHER" id="PTHR30137">
    <property type="entry name" value="LUCIFERASE-LIKE MONOOXYGENASE"/>
    <property type="match status" value="1"/>
</dbReference>
<dbReference type="Gene3D" id="3.20.20.30">
    <property type="entry name" value="Luciferase-like domain"/>
    <property type="match status" value="1"/>
</dbReference>
<keyword evidence="5" id="KW-1185">Reference proteome</keyword>
<reference evidence="4 5" key="1">
    <citation type="submission" date="2020-03" db="EMBL/GenBank/DDBJ databases">
        <title>Whole genome shotgun sequence of Phytohabitans flavus NBRC 107702.</title>
        <authorList>
            <person name="Komaki H."/>
            <person name="Tamura T."/>
        </authorList>
    </citation>
    <scope>NUCLEOTIDE SEQUENCE [LARGE SCALE GENOMIC DNA]</scope>
    <source>
        <strain evidence="4 5">NBRC 107702</strain>
    </source>
</reference>
<dbReference type="EMBL" id="AP022870">
    <property type="protein sequence ID" value="BCB74891.1"/>
    <property type="molecule type" value="Genomic_DNA"/>
</dbReference>
<dbReference type="Proteomes" id="UP000502508">
    <property type="component" value="Chromosome"/>
</dbReference>
<feature type="domain" description="Luciferase-like" evidence="3">
    <location>
        <begin position="1"/>
        <end position="312"/>
    </location>
</feature>
<dbReference type="SUPFAM" id="SSF51679">
    <property type="entry name" value="Bacterial luciferase-like"/>
    <property type="match status" value="1"/>
</dbReference>
<dbReference type="NCBIfam" id="TIGR04020">
    <property type="entry name" value="seco_metab_LLM"/>
    <property type="match status" value="1"/>
</dbReference>
<dbReference type="PANTHER" id="PTHR30137:SF8">
    <property type="entry name" value="BLR5498 PROTEIN"/>
    <property type="match status" value="1"/>
</dbReference>
<evidence type="ECO:0000256" key="2">
    <source>
        <dbReference type="ARBA" id="ARBA00023033"/>
    </source>
</evidence>
<protein>
    <submittedName>
        <fullName evidence="4">Siderophore biosynthesis protein</fullName>
    </submittedName>
</protein>